<evidence type="ECO:0000256" key="5">
    <source>
        <dbReference type="ARBA" id="ARBA00022840"/>
    </source>
</evidence>
<dbReference type="AlphaFoldDB" id="A0AAN7R1Z1"/>
<sequence>MSRENNEVEALTAEQSARISQKFRAAKALLSRKRHRSSISSTPQVVCGNIPSPQSDASIVKRIPLSEIFINTLPALPSWGSKQTYFEDGVTHSKVPVINTIGSTSETPNKGMFSVVRCDLDDPSITPSKERDGGFTSSDDGPPILNVLDDDFDYSLLEEIDAFCDHKLSHSKADIVFLAPDAGHIDSNSGSVHITNNINNRNFTPREDSFQFIPRVLGSSSVAKSMNIPQQYSKYLASLNERQREAAFSDITTPLMIAAGPGSGKTSTMVGRILVLLSEGIDPSNILAMTFTNAAASEMRERISTVAGKMAAKDLNICTFHSFSLQLCRSHADKLGRTHEFSVFGQGQQRRAVIEAMRLLGNETSGQNNELCKLEEDPITIASTHYFKDKSKKWQKFVTQAKASGKTPGYFTRMGNDIGAAILKHYNETLITCNSLDYHDLISCSVKLLSDFPEVLKECQNLWKAIIVDEFQDTSAMQYKLLQILASHDHITIVGDDDQSIFSFNGADTSGFDSFREDFPNYKEIRLNKNYRSTRCIVEAAASLIQNNVKQCQLKDVLTDNSLGSKITIKECHNEDAQCMFVIDKILEAISGEPPETASFGNFAILYRRQVSGKVFQAAFRDRKIPFNIHGVAFYRKKVVRVIFSMLNTTLTGCDDGHYRRVFKGLLPLSKEERKMVVNHIDKISTIRKCSFLTAAFDIFNTKISGTFKRSQLTQGRKLLSTLDMIKDIVQREQSLSTVITSVANMIPQRFLLEQRAIVDNDGGKFLNEDSDLRSVIQYLLDDVASFISIHSATEEYGHEKEERGCLNILKAFIDFISERERRNFRSRINDNENSVALTTIHQSKGLEWDIVFIVKANESEIPLIHEFTGVPKEDGSSLEEERRLFYVAMTRARKKLFILYVTVDSTWQILQPSRFFKEIPVELLDFQISTGTLKNPANKQCITEEARPDECYVNHTNMAVKDASIMVETSNGNNFLKRFDVDDRLVVSHLFHQWAKTKAFKDPKRLLAKVGFVIDERLRVKNRHKDVLCALKSCLTSAEAFQYAEHILRWEQLPADQRAHLTREKQEHFQKLRVEKSMGSSAPTSKQISYLQSLGCTLKPTSRLHASRLIEQYKSL</sequence>
<keyword evidence="4 10" id="KW-0347">Helicase</keyword>
<dbReference type="InterPro" id="IPR013986">
    <property type="entry name" value="DExx_box_DNA_helicase_dom_sf"/>
</dbReference>
<dbReference type="InterPro" id="IPR014017">
    <property type="entry name" value="DNA_helicase_UvrD-like_C"/>
</dbReference>
<dbReference type="GO" id="GO:0005634">
    <property type="term" value="C:nucleus"/>
    <property type="evidence" value="ECO:0007669"/>
    <property type="project" value="TreeGrafter"/>
</dbReference>
<feature type="binding site" evidence="10">
    <location>
        <begin position="259"/>
        <end position="266"/>
    </location>
    <ligand>
        <name>ATP</name>
        <dbReference type="ChEBI" id="CHEBI:30616"/>
    </ligand>
</feature>
<dbReference type="CDD" id="cd18807">
    <property type="entry name" value="SF1_C_UvrD"/>
    <property type="match status" value="1"/>
</dbReference>
<keyword evidence="5 10" id="KW-0067">ATP-binding</keyword>
<comment type="caution">
    <text evidence="13">The sequence shown here is derived from an EMBL/GenBank/DDBJ whole genome shotgun (WGS) entry which is preliminary data.</text>
</comment>
<dbReference type="EMBL" id="JAXQNO010000014">
    <property type="protein sequence ID" value="KAK4784321.1"/>
    <property type="molecule type" value="Genomic_DNA"/>
</dbReference>
<evidence type="ECO:0000256" key="7">
    <source>
        <dbReference type="ARBA" id="ARBA00034617"/>
    </source>
</evidence>
<proteinExistence type="inferred from homology"/>
<evidence type="ECO:0000256" key="2">
    <source>
        <dbReference type="ARBA" id="ARBA00022741"/>
    </source>
</evidence>
<evidence type="ECO:0000256" key="9">
    <source>
        <dbReference type="ARBA" id="ARBA00048988"/>
    </source>
</evidence>
<gene>
    <name evidence="13" type="ORF">SAY86_018689</name>
</gene>
<comment type="catalytic activity">
    <reaction evidence="7">
        <text>Couples ATP hydrolysis with the unwinding of duplex DNA by translocating in the 3'-5' direction.</text>
        <dbReference type="EC" id="5.6.2.4"/>
    </reaction>
</comment>
<dbReference type="GO" id="GO:0003677">
    <property type="term" value="F:DNA binding"/>
    <property type="evidence" value="ECO:0007669"/>
    <property type="project" value="InterPro"/>
</dbReference>
<dbReference type="PROSITE" id="PS51217">
    <property type="entry name" value="UVRD_HELICASE_CTER"/>
    <property type="match status" value="1"/>
</dbReference>
<comment type="similarity">
    <text evidence="1">Belongs to the helicase family. UvrD subfamily.</text>
</comment>
<dbReference type="InterPro" id="IPR000212">
    <property type="entry name" value="DNA_helicase_UvrD/REP"/>
</dbReference>
<evidence type="ECO:0000256" key="4">
    <source>
        <dbReference type="ARBA" id="ARBA00022806"/>
    </source>
</evidence>
<accession>A0AAN7R1Z1</accession>
<dbReference type="GO" id="GO:0043138">
    <property type="term" value="F:3'-5' DNA helicase activity"/>
    <property type="evidence" value="ECO:0007669"/>
    <property type="project" value="UniProtKB-EC"/>
</dbReference>
<keyword evidence="2 10" id="KW-0547">Nucleotide-binding</keyword>
<dbReference type="Gene3D" id="1.10.486.10">
    <property type="entry name" value="PCRA, domain 4"/>
    <property type="match status" value="1"/>
</dbReference>
<evidence type="ECO:0000256" key="8">
    <source>
        <dbReference type="ARBA" id="ARBA00034808"/>
    </source>
</evidence>
<dbReference type="Proteomes" id="UP001346149">
    <property type="component" value="Unassembled WGS sequence"/>
</dbReference>
<dbReference type="PANTHER" id="PTHR11070">
    <property type="entry name" value="UVRD / RECB / PCRA DNA HELICASE FAMILY MEMBER"/>
    <property type="match status" value="1"/>
</dbReference>
<evidence type="ECO:0000259" key="12">
    <source>
        <dbReference type="PROSITE" id="PS51217"/>
    </source>
</evidence>
<dbReference type="InterPro" id="IPR014016">
    <property type="entry name" value="UvrD-like_ATP-bd"/>
</dbReference>
<reference evidence="13 14" key="1">
    <citation type="journal article" date="2023" name="Hortic Res">
        <title>Pangenome of water caltrop reveals structural variations and asymmetric subgenome divergence after allopolyploidization.</title>
        <authorList>
            <person name="Zhang X."/>
            <person name="Chen Y."/>
            <person name="Wang L."/>
            <person name="Yuan Y."/>
            <person name="Fang M."/>
            <person name="Shi L."/>
            <person name="Lu R."/>
            <person name="Comes H.P."/>
            <person name="Ma Y."/>
            <person name="Chen Y."/>
            <person name="Huang G."/>
            <person name="Zhou Y."/>
            <person name="Zheng Z."/>
            <person name="Qiu Y."/>
        </authorList>
    </citation>
    <scope>NUCLEOTIDE SEQUENCE [LARGE SCALE GENOMIC DNA]</scope>
    <source>
        <strain evidence="13">F231</strain>
    </source>
</reference>
<name>A0AAN7R1Z1_TRANT</name>
<dbReference type="GO" id="GO:0005524">
    <property type="term" value="F:ATP binding"/>
    <property type="evidence" value="ECO:0007669"/>
    <property type="project" value="UniProtKB-UniRule"/>
</dbReference>
<dbReference type="PANTHER" id="PTHR11070:SF61">
    <property type="entry name" value="DNA 3'-5' HELICASE"/>
    <property type="match status" value="1"/>
</dbReference>
<feature type="domain" description="UvrD-like helicase ATP-binding" evidence="11">
    <location>
        <begin position="238"/>
        <end position="534"/>
    </location>
</feature>
<evidence type="ECO:0000313" key="14">
    <source>
        <dbReference type="Proteomes" id="UP001346149"/>
    </source>
</evidence>
<dbReference type="EC" id="5.6.2.4" evidence="8"/>
<protein>
    <recommendedName>
        <fullName evidence="8">DNA 3'-5' helicase</fullName>
        <ecNumber evidence="8">5.6.2.4</ecNumber>
    </recommendedName>
</protein>
<dbReference type="Gene3D" id="3.40.50.300">
    <property type="entry name" value="P-loop containing nucleotide triphosphate hydrolases"/>
    <property type="match status" value="2"/>
</dbReference>
<dbReference type="InterPro" id="IPR027417">
    <property type="entry name" value="P-loop_NTPase"/>
</dbReference>
<feature type="domain" description="UvrD-like helicase C-terminal" evidence="12">
    <location>
        <begin position="535"/>
        <end position="846"/>
    </location>
</feature>
<dbReference type="CDD" id="cd17932">
    <property type="entry name" value="DEXQc_UvrD"/>
    <property type="match status" value="1"/>
</dbReference>
<evidence type="ECO:0000256" key="6">
    <source>
        <dbReference type="ARBA" id="ARBA00023235"/>
    </source>
</evidence>
<comment type="catalytic activity">
    <reaction evidence="9">
        <text>ATP + H2O = ADP + phosphate + H(+)</text>
        <dbReference type="Rhea" id="RHEA:13065"/>
        <dbReference type="ChEBI" id="CHEBI:15377"/>
        <dbReference type="ChEBI" id="CHEBI:15378"/>
        <dbReference type="ChEBI" id="CHEBI:30616"/>
        <dbReference type="ChEBI" id="CHEBI:43474"/>
        <dbReference type="ChEBI" id="CHEBI:456216"/>
        <dbReference type="EC" id="5.6.2.4"/>
    </reaction>
</comment>
<keyword evidence="3 10" id="KW-0378">Hydrolase</keyword>
<evidence type="ECO:0000256" key="3">
    <source>
        <dbReference type="ARBA" id="ARBA00022801"/>
    </source>
</evidence>
<keyword evidence="14" id="KW-1185">Reference proteome</keyword>
<dbReference type="GO" id="GO:0016787">
    <property type="term" value="F:hydrolase activity"/>
    <property type="evidence" value="ECO:0007669"/>
    <property type="project" value="UniProtKB-UniRule"/>
</dbReference>
<dbReference type="Pfam" id="PF00580">
    <property type="entry name" value="UvrD-helicase"/>
    <property type="match status" value="1"/>
</dbReference>
<keyword evidence="6" id="KW-0413">Isomerase</keyword>
<evidence type="ECO:0000259" key="11">
    <source>
        <dbReference type="PROSITE" id="PS51198"/>
    </source>
</evidence>
<dbReference type="Gene3D" id="1.10.10.160">
    <property type="match status" value="1"/>
</dbReference>
<dbReference type="GO" id="GO:0000725">
    <property type="term" value="P:recombinational repair"/>
    <property type="evidence" value="ECO:0007669"/>
    <property type="project" value="TreeGrafter"/>
</dbReference>
<organism evidence="13 14">
    <name type="scientific">Trapa natans</name>
    <name type="common">Water chestnut</name>
    <dbReference type="NCBI Taxonomy" id="22666"/>
    <lineage>
        <taxon>Eukaryota</taxon>
        <taxon>Viridiplantae</taxon>
        <taxon>Streptophyta</taxon>
        <taxon>Embryophyta</taxon>
        <taxon>Tracheophyta</taxon>
        <taxon>Spermatophyta</taxon>
        <taxon>Magnoliopsida</taxon>
        <taxon>eudicotyledons</taxon>
        <taxon>Gunneridae</taxon>
        <taxon>Pentapetalae</taxon>
        <taxon>rosids</taxon>
        <taxon>malvids</taxon>
        <taxon>Myrtales</taxon>
        <taxon>Lythraceae</taxon>
        <taxon>Trapa</taxon>
    </lineage>
</organism>
<evidence type="ECO:0000313" key="13">
    <source>
        <dbReference type="EMBL" id="KAK4784321.1"/>
    </source>
</evidence>
<dbReference type="SUPFAM" id="SSF52540">
    <property type="entry name" value="P-loop containing nucleoside triphosphate hydrolases"/>
    <property type="match status" value="1"/>
</dbReference>
<dbReference type="PROSITE" id="PS51198">
    <property type="entry name" value="UVRD_HELICASE_ATP_BIND"/>
    <property type="match status" value="1"/>
</dbReference>
<evidence type="ECO:0000256" key="10">
    <source>
        <dbReference type="PROSITE-ProRule" id="PRU00560"/>
    </source>
</evidence>
<dbReference type="Pfam" id="PF13361">
    <property type="entry name" value="UvrD_C"/>
    <property type="match status" value="1"/>
</dbReference>
<evidence type="ECO:0000256" key="1">
    <source>
        <dbReference type="ARBA" id="ARBA00009922"/>
    </source>
</evidence>